<evidence type="ECO:0000256" key="1">
    <source>
        <dbReference type="ARBA" id="ARBA00000123"/>
    </source>
</evidence>
<dbReference type="NCBIfam" id="NF003781">
    <property type="entry name" value="PRK05371.1-2"/>
    <property type="match status" value="1"/>
</dbReference>
<dbReference type="SUPFAM" id="SSF81761">
    <property type="entry name" value="X-Prolyl dipeptidyl aminopeptidase PepX, N-terminal domain"/>
    <property type="match status" value="1"/>
</dbReference>
<evidence type="ECO:0000256" key="6">
    <source>
        <dbReference type="ARBA" id="ARBA00014682"/>
    </source>
</evidence>
<dbReference type="Gene3D" id="1.10.246.70">
    <property type="match status" value="1"/>
</dbReference>
<keyword evidence="10" id="KW-0720">Serine protease</keyword>
<dbReference type="Gene3D" id="3.40.50.1820">
    <property type="entry name" value="alpha/beta hydrolase"/>
    <property type="match status" value="1"/>
</dbReference>
<evidence type="ECO:0000256" key="10">
    <source>
        <dbReference type="ARBA" id="ARBA00022825"/>
    </source>
</evidence>
<dbReference type="Pfam" id="PF09168">
    <property type="entry name" value="PepX_N"/>
    <property type="match status" value="1"/>
</dbReference>
<dbReference type="InterPro" id="IPR029058">
    <property type="entry name" value="AB_hydrolase_fold"/>
</dbReference>
<dbReference type="PRINTS" id="PR00923">
    <property type="entry name" value="LACTOPTASE"/>
</dbReference>
<evidence type="ECO:0000313" key="17">
    <source>
        <dbReference type="Proteomes" id="UP000237923"/>
    </source>
</evidence>
<dbReference type="Gene3D" id="2.60.120.260">
    <property type="entry name" value="Galactose-binding domain-like"/>
    <property type="match status" value="1"/>
</dbReference>
<feature type="domain" description="Xaa-Pro dipeptidyl-peptidase C-terminal" evidence="13">
    <location>
        <begin position="519"/>
        <end position="770"/>
    </location>
</feature>
<dbReference type="InterPro" id="IPR008979">
    <property type="entry name" value="Galactose-bd-like_sf"/>
</dbReference>
<dbReference type="SUPFAM" id="SSF49785">
    <property type="entry name" value="Galactose-binding domain-like"/>
    <property type="match status" value="1"/>
</dbReference>
<dbReference type="SUPFAM" id="SSF53474">
    <property type="entry name" value="alpha/beta-Hydrolases"/>
    <property type="match status" value="1"/>
</dbReference>
<comment type="catalytic activity">
    <reaction evidence="1">
        <text>Hydrolyzes Xaa-Pro-|- bonds to release unblocked, N-terminal dipeptides from substrates including Ala-Pro-|-p-nitroanilide and (sequentially) Tyr-Pro-|-Phe-Pro-|-Gly-Pro-|-Ile.</text>
        <dbReference type="EC" id="3.4.14.11"/>
    </reaction>
</comment>
<dbReference type="PANTHER" id="PTHR43056:SF10">
    <property type="entry name" value="COCE_NOND FAMILY, PUTATIVE (AFU_ORTHOLOGUE AFUA_7G00600)-RELATED"/>
    <property type="match status" value="1"/>
</dbReference>
<keyword evidence="7" id="KW-0031">Aminopeptidase</keyword>
<dbReference type="EMBL" id="OKQU01000001">
    <property type="protein sequence ID" value="SPE07304.1"/>
    <property type="molecule type" value="Genomic_DNA"/>
</dbReference>
<dbReference type="GO" id="GO:0004177">
    <property type="term" value="F:aminopeptidase activity"/>
    <property type="evidence" value="ECO:0007669"/>
    <property type="project" value="UniProtKB-KW"/>
</dbReference>
<keyword evidence="9 16" id="KW-0378">Hydrolase</keyword>
<comment type="similarity">
    <text evidence="3">Belongs to the peptidase S15 family.</text>
</comment>
<comment type="subunit">
    <text evidence="4">Homodimer.</text>
</comment>
<comment type="function">
    <text evidence="2">Removes N-terminal dipeptides sequentially from polypeptides having unsubstituted N-termini provided that the penultimate residue is proline.</text>
</comment>
<dbReference type="GO" id="GO:0006508">
    <property type="term" value="P:proteolysis"/>
    <property type="evidence" value="ECO:0007669"/>
    <property type="project" value="UniProtKB-KW"/>
</dbReference>
<reference evidence="15 18" key="1">
    <citation type="submission" date="2018-02" db="EMBL/GenBank/DDBJ databases">
        <authorList>
            <person name="Rodrigo-Torres L."/>
            <person name="Arahal R. D."/>
            <person name="Lucena T."/>
        </authorList>
    </citation>
    <scope>NUCLEOTIDE SEQUENCE [LARGE SCALE GENOMIC DNA]</scope>
    <source>
        <strain evidence="15 18">CECT 8486</strain>
    </source>
</reference>
<dbReference type="InterPro" id="IPR013736">
    <property type="entry name" value="Xaa-Pro_dipept_C"/>
</dbReference>
<dbReference type="InterPro" id="IPR008252">
    <property type="entry name" value="Pept_S15_Xpro"/>
</dbReference>
<gene>
    <name evidence="16" type="primary">pepX</name>
    <name evidence="15" type="ORF">LES8486_01025</name>
    <name evidence="16" type="ORF">LES9216_01172</name>
</gene>
<dbReference type="GeneID" id="99673633"/>
<dbReference type="KEGG" id="lsu:A6B45_02450"/>
<evidence type="ECO:0000256" key="7">
    <source>
        <dbReference type="ARBA" id="ARBA00022438"/>
    </source>
</evidence>
<keyword evidence="18" id="KW-1185">Reference proteome</keyword>
<dbReference type="GO" id="GO:0008236">
    <property type="term" value="F:serine-type peptidase activity"/>
    <property type="evidence" value="ECO:0007669"/>
    <property type="project" value="UniProtKB-KW"/>
</dbReference>
<evidence type="ECO:0000256" key="4">
    <source>
        <dbReference type="ARBA" id="ARBA00011738"/>
    </source>
</evidence>
<dbReference type="GO" id="GO:0008239">
    <property type="term" value="F:dipeptidyl-peptidase activity"/>
    <property type="evidence" value="ECO:0007669"/>
    <property type="project" value="UniProtKB-EC"/>
</dbReference>
<keyword evidence="8" id="KW-0645">Protease</keyword>
<dbReference type="InterPro" id="IPR015251">
    <property type="entry name" value="PepX_N_dom"/>
</dbReference>
<protein>
    <recommendedName>
        <fullName evidence="6">Xaa-Pro dipeptidyl-peptidase</fullName>
        <ecNumber evidence="5">3.4.14.11</ecNumber>
    </recommendedName>
    <alternativeName>
        <fullName evidence="12">X-Pro dipeptidyl-peptidase</fullName>
    </alternativeName>
    <alternativeName>
        <fullName evidence="11">X-prolyl-dipeptidyl aminopeptidase</fullName>
    </alternativeName>
</protein>
<organism evidence="16 17">
    <name type="scientific">Leuconostoc suionicum</name>
    <dbReference type="NCBI Taxonomy" id="1511761"/>
    <lineage>
        <taxon>Bacteria</taxon>
        <taxon>Bacillati</taxon>
        <taxon>Bacillota</taxon>
        <taxon>Bacilli</taxon>
        <taxon>Lactobacillales</taxon>
        <taxon>Lactobacillaceae</taxon>
        <taxon>Leuconostoc</taxon>
    </lineage>
</organism>
<evidence type="ECO:0000256" key="9">
    <source>
        <dbReference type="ARBA" id="ARBA00022801"/>
    </source>
</evidence>
<feature type="domain" description="X-Prolyl dipeptidyl aminopeptidase PepX N-terminal" evidence="14">
    <location>
        <begin position="1"/>
        <end position="141"/>
    </location>
</feature>
<evidence type="ECO:0000256" key="3">
    <source>
        <dbReference type="ARBA" id="ARBA00010819"/>
    </source>
</evidence>
<dbReference type="SMART" id="SM00939">
    <property type="entry name" value="PepX_C"/>
    <property type="match status" value="1"/>
</dbReference>
<evidence type="ECO:0000259" key="14">
    <source>
        <dbReference type="SMART" id="SM00940"/>
    </source>
</evidence>
<dbReference type="PANTHER" id="PTHR43056">
    <property type="entry name" value="PEPTIDASE S9 PROLYL OLIGOPEPTIDASE"/>
    <property type="match status" value="1"/>
</dbReference>
<evidence type="ECO:0000256" key="2">
    <source>
        <dbReference type="ARBA" id="ARBA00003997"/>
    </source>
</evidence>
<evidence type="ECO:0000313" key="18">
    <source>
        <dbReference type="Proteomes" id="UP000239237"/>
    </source>
</evidence>
<evidence type="ECO:0000256" key="12">
    <source>
        <dbReference type="ARBA" id="ARBA00031951"/>
    </source>
</evidence>
<evidence type="ECO:0000313" key="15">
    <source>
        <dbReference type="EMBL" id="SPD92025.1"/>
    </source>
</evidence>
<dbReference type="Proteomes" id="UP000239237">
    <property type="component" value="Unassembled WGS sequence"/>
</dbReference>
<name>A0A2N9K9Q3_9LACO</name>
<evidence type="ECO:0000259" key="13">
    <source>
        <dbReference type="SMART" id="SM00939"/>
    </source>
</evidence>
<evidence type="ECO:0000256" key="5">
    <source>
        <dbReference type="ARBA" id="ARBA00012463"/>
    </source>
</evidence>
<dbReference type="Pfam" id="PF02129">
    <property type="entry name" value="Peptidase_S15"/>
    <property type="match status" value="1"/>
</dbReference>
<dbReference type="AlphaFoldDB" id="A0A2N9K9Q3"/>
<accession>A0A2N9K9Q3</accession>
<dbReference type="EMBL" id="OKQR01000001">
    <property type="protein sequence ID" value="SPD92025.1"/>
    <property type="molecule type" value="Genomic_DNA"/>
</dbReference>
<evidence type="ECO:0000313" key="16">
    <source>
        <dbReference type="EMBL" id="SPE07304.1"/>
    </source>
</evidence>
<dbReference type="Pfam" id="PF08530">
    <property type="entry name" value="PepX_C"/>
    <property type="match status" value="1"/>
</dbReference>
<dbReference type="EC" id="3.4.14.11" evidence="5"/>
<evidence type="ECO:0000256" key="11">
    <source>
        <dbReference type="ARBA" id="ARBA00030045"/>
    </source>
</evidence>
<reference evidence="16 17" key="2">
    <citation type="submission" date="2018-02" db="EMBL/GenBank/DDBJ databases">
        <authorList>
            <person name="Cohen D.B."/>
            <person name="Kent A.D."/>
        </authorList>
    </citation>
    <scope>NUCLEOTIDE SEQUENCE [LARGE SCALE GENOMIC DNA]</scope>
    <source>
        <strain evidence="16 17">CECT 9216</strain>
    </source>
</reference>
<dbReference type="InterPro" id="IPR036313">
    <property type="entry name" value="PepX_N_dom_sf"/>
</dbReference>
<dbReference type="RefSeq" id="WP_072613193.1">
    <property type="nucleotide sequence ID" value="NZ_AP017935.1"/>
</dbReference>
<dbReference type="Proteomes" id="UP000237923">
    <property type="component" value="Unassembled WGS sequence"/>
</dbReference>
<dbReference type="InterPro" id="IPR000383">
    <property type="entry name" value="Xaa-Pro-like_dom"/>
</dbReference>
<sequence length="777" mass="88839">MINQYGRIAVDAATELQELRAVGFNSEDFETLLRRALTNYKTYEAQNDWLREHLATDEQNIFLFLETNQPLTQAVFYCVAAQLLGFTEVLSANGYNGVATFRQLGLPIVSVNNLRHAWYELLNSHTNNGLLFIDELASQGYFESNNHRLLFNGKSLPTYNTNDLIRESVWVETSVDTDNDGRFDLVQVDIIRPNTNEKLPVLFTASPYYQGLNEKENDAKVHDVNVPLTRKDTHQPAPSNLNQMEETVEKPLARQINGYAEEASVIFTQEAGKPVDLNQYFLSRGYAVVYAAGIGTRHSDGMQDTGSPEQVESMKNVVEWLAGNRVAFTDRTSNIAIVANWSNHNIAMTGRSYLGTLATAVATTGVSGLKTVISEAAISNWYQYYRDNGLVVAPGGFPGEDMDVLAELVYSRIKDPADWLKTKKQWEDFQANTEKLTDRVNGNYDYYWDTRNYLNQVKNIKVDMVMVHGLNDWNVKPRQVYKLWSALRDLPNVKKIYLHQGQHIYINNNRSLDFSDQMNLWLTEKLLDKDVKANEVLPTVTWQDNTTEDAWHVLDEWGASKKSKYYIGRNVLTTYQNSGELNFKDWLPENQFTYYCEHFDKWRDDTITGKLPTNQIFKSEIYMSERTLDGEILLNLRVKSSHNIGLISAMVVDYGDDTYLKETPTNQGVVIDRGVNFSPTDLMSFESKKSAYKMITIGHINLQNRTSSRQNDDLLPNQYVDLHFELQPTYYKMRAGHQLGLIVYATDFEMTIRGNQSIAYTIDLSKSSLDIPFTCNK</sequence>
<proteinExistence type="inferred from homology"/>
<dbReference type="SMART" id="SM00940">
    <property type="entry name" value="PepX_N"/>
    <property type="match status" value="1"/>
</dbReference>
<dbReference type="InterPro" id="IPR050585">
    <property type="entry name" value="Xaa-Pro_dipeptidyl-ppase/CocE"/>
</dbReference>
<evidence type="ECO:0000256" key="8">
    <source>
        <dbReference type="ARBA" id="ARBA00022670"/>
    </source>
</evidence>